<protein>
    <submittedName>
        <fullName evidence="2">Uncharacterized protein</fullName>
    </submittedName>
</protein>
<dbReference type="Proteomes" id="UP000604046">
    <property type="component" value="Unassembled WGS sequence"/>
</dbReference>
<gene>
    <name evidence="2" type="ORF">SNAT2548_LOCUS28052</name>
</gene>
<dbReference type="AlphaFoldDB" id="A0A812SX88"/>
<feature type="region of interest" description="Disordered" evidence="1">
    <location>
        <begin position="1"/>
        <end position="22"/>
    </location>
</feature>
<comment type="caution">
    <text evidence="2">The sequence shown here is derived from an EMBL/GenBank/DDBJ whole genome shotgun (WGS) entry which is preliminary data.</text>
</comment>
<proteinExistence type="predicted"/>
<reference evidence="2" key="1">
    <citation type="submission" date="2021-02" db="EMBL/GenBank/DDBJ databases">
        <authorList>
            <person name="Dougan E. K."/>
            <person name="Rhodes N."/>
            <person name="Thang M."/>
            <person name="Chan C."/>
        </authorList>
    </citation>
    <scope>NUCLEOTIDE SEQUENCE</scope>
</reference>
<name>A0A812SX88_9DINO</name>
<organism evidence="2 3">
    <name type="scientific">Symbiodinium natans</name>
    <dbReference type="NCBI Taxonomy" id="878477"/>
    <lineage>
        <taxon>Eukaryota</taxon>
        <taxon>Sar</taxon>
        <taxon>Alveolata</taxon>
        <taxon>Dinophyceae</taxon>
        <taxon>Suessiales</taxon>
        <taxon>Symbiodiniaceae</taxon>
        <taxon>Symbiodinium</taxon>
    </lineage>
</organism>
<sequence>MPLAPFSAVRQGHSSIPSLLGPVAPTPKYSSPGFGSTTASSKVSVVQETGYATQELLERHLKRK</sequence>
<dbReference type="EMBL" id="CAJNDS010002501">
    <property type="protein sequence ID" value="CAE7500898.1"/>
    <property type="molecule type" value="Genomic_DNA"/>
</dbReference>
<evidence type="ECO:0000313" key="2">
    <source>
        <dbReference type="EMBL" id="CAE7500898.1"/>
    </source>
</evidence>
<evidence type="ECO:0000313" key="3">
    <source>
        <dbReference type="Proteomes" id="UP000604046"/>
    </source>
</evidence>
<accession>A0A812SX88</accession>
<evidence type="ECO:0000256" key="1">
    <source>
        <dbReference type="SAM" id="MobiDB-lite"/>
    </source>
</evidence>
<keyword evidence="3" id="KW-1185">Reference proteome</keyword>